<dbReference type="CDD" id="cd15860">
    <property type="entry name" value="SNARE_USE1"/>
    <property type="match status" value="1"/>
</dbReference>
<evidence type="ECO:0000256" key="2">
    <source>
        <dbReference type="ARBA" id="ARBA00007891"/>
    </source>
</evidence>
<dbReference type="VEuPathDB" id="FungiDB:PHYBLDRAFT_80607"/>
<dbReference type="Pfam" id="PF09753">
    <property type="entry name" value="Use1"/>
    <property type="match status" value="1"/>
</dbReference>
<dbReference type="InterPro" id="IPR019150">
    <property type="entry name" value="Vesicle_transport_protein_Use1"/>
</dbReference>
<dbReference type="Proteomes" id="UP000077315">
    <property type="component" value="Unassembled WGS sequence"/>
</dbReference>
<dbReference type="GO" id="GO:0005484">
    <property type="term" value="F:SNAP receptor activity"/>
    <property type="evidence" value="ECO:0007669"/>
    <property type="project" value="TreeGrafter"/>
</dbReference>
<comment type="subcellular location">
    <subcellularLocation>
        <location evidence="1">Endoplasmic reticulum membrane</location>
        <topology evidence="1">Single-pass type IV membrane protein</topology>
    </subcellularLocation>
</comment>
<dbReference type="GO" id="GO:0006890">
    <property type="term" value="P:retrograde vesicle-mediated transport, Golgi to endoplasmic reticulum"/>
    <property type="evidence" value="ECO:0007669"/>
    <property type="project" value="TreeGrafter"/>
</dbReference>
<evidence type="ECO:0000256" key="6">
    <source>
        <dbReference type="ARBA" id="ARBA00022892"/>
    </source>
</evidence>
<dbReference type="AlphaFoldDB" id="A0A162T0B9"/>
<dbReference type="EMBL" id="KV441012">
    <property type="protein sequence ID" value="OAD65212.1"/>
    <property type="molecule type" value="Genomic_DNA"/>
</dbReference>
<accession>A0A162T0B9</accession>
<organism evidence="12 13">
    <name type="scientific">Phycomyces blakesleeanus (strain ATCC 8743b / DSM 1359 / FGSC 10004 / NBRC 33097 / NRRL 1555)</name>
    <dbReference type="NCBI Taxonomy" id="763407"/>
    <lineage>
        <taxon>Eukaryota</taxon>
        <taxon>Fungi</taxon>
        <taxon>Fungi incertae sedis</taxon>
        <taxon>Mucoromycota</taxon>
        <taxon>Mucoromycotina</taxon>
        <taxon>Mucoromycetes</taxon>
        <taxon>Mucorales</taxon>
        <taxon>Phycomycetaceae</taxon>
        <taxon>Phycomyces</taxon>
    </lineage>
</organism>
<dbReference type="PANTHER" id="PTHR13050:SF7">
    <property type="entry name" value="VESICLE TRANSPORT PROTEIN USE1"/>
    <property type="match status" value="1"/>
</dbReference>
<evidence type="ECO:0000256" key="8">
    <source>
        <dbReference type="ARBA" id="ARBA00022989"/>
    </source>
</evidence>
<evidence type="ECO:0000256" key="9">
    <source>
        <dbReference type="ARBA" id="ARBA00023136"/>
    </source>
</evidence>
<comment type="similarity">
    <text evidence="2">Belongs to the USE1 family.</text>
</comment>
<feature type="transmembrane region" description="Helical" evidence="11">
    <location>
        <begin position="246"/>
        <end position="270"/>
    </location>
</feature>
<evidence type="ECO:0000256" key="7">
    <source>
        <dbReference type="ARBA" id="ARBA00022927"/>
    </source>
</evidence>
<dbReference type="RefSeq" id="XP_018283252.1">
    <property type="nucleotide sequence ID" value="XM_018443599.1"/>
</dbReference>
<dbReference type="InParanoid" id="A0A162T0B9"/>
<keyword evidence="7" id="KW-0653">Protein transport</keyword>
<dbReference type="GO" id="GO:0005789">
    <property type="term" value="C:endoplasmic reticulum membrane"/>
    <property type="evidence" value="ECO:0007669"/>
    <property type="project" value="UniProtKB-SubCell"/>
</dbReference>
<evidence type="ECO:0000256" key="3">
    <source>
        <dbReference type="ARBA" id="ARBA00022448"/>
    </source>
</evidence>
<proteinExistence type="inferred from homology"/>
<evidence type="ECO:0000256" key="10">
    <source>
        <dbReference type="SAM" id="Coils"/>
    </source>
</evidence>
<evidence type="ECO:0000313" key="13">
    <source>
        <dbReference type="Proteomes" id="UP000077315"/>
    </source>
</evidence>
<dbReference type="GO" id="GO:0015031">
    <property type="term" value="P:protein transport"/>
    <property type="evidence" value="ECO:0007669"/>
    <property type="project" value="UniProtKB-KW"/>
</dbReference>
<evidence type="ECO:0000313" key="12">
    <source>
        <dbReference type="EMBL" id="OAD65212.1"/>
    </source>
</evidence>
<dbReference type="STRING" id="763407.A0A162T0B9"/>
<keyword evidence="6" id="KW-0931">ER-Golgi transport</keyword>
<dbReference type="FunCoup" id="A0A162T0B9">
    <property type="interactions" value="14"/>
</dbReference>
<keyword evidence="3" id="KW-0813">Transport</keyword>
<dbReference type="GeneID" id="29004504"/>
<evidence type="ECO:0008006" key="14">
    <source>
        <dbReference type="Google" id="ProtNLM"/>
    </source>
</evidence>
<evidence type="ECO:0000256" key="11">
    <source>
        <dbReference type="SAM" id="Phobius"/>
    </source>
</evidence>
<keyword evidence="10" id="KW-0175">Coiled coil</keyword>
<keyword evidence="13" id="KW-1185">Reference proteome</keyword>
<dbReference type="PANTHER" id="PTHR13050">
    <property type="entry name" value="USE1-LIKE PROTEIN"/>
    <property type="match status" value="1"/>
</dbReference>
<gene>
    <name evidence="12" type="ORF">PHYBLDRAFT_80607</name>
</gene>
<protein>
    <recommendedName>
        <fullName evidence="14">Vesicle transport protein USE1</fullName>
    </recommendedName>
</protein>
<dbReference type="GO" id="GO:0031201">
    <property type="term" value="C:SNARE complex"/>
    <property type="evidence" value="ECO:0007669"/>
    <property type="project" value="TreeGrafter"/>
</dbReference>
<keyword evidence="5" id="KW-0256">Endoplasmic reticulum</keyword>
<feature type="coiled-coil region" evidence="10">
    <location>
        <begin position="110"/>
        <end position="144"/>
    </location>
</feature>
<evidence type="ECO:0000256" key="4">
    <source>
        <dbReference type="ARBA" id="ARBA00022692"/>
    </source>
</evidence>
<dbReference type="OrthoDB" id="4506189at2759"/>
<name>A0A162T0B9_PHYB8</name>
<keyword evidence="9 11" id="KW-0472">Membrane</keyword>
<keyword evidence="8 11" id="KW-1133">Transmembrane helix</keyword>
<evidence type="ECO:0000256" key="1">
    <source>
        <dbReference type="ARBA" id="ARBA00004163"/>
    </source>
</evidence>
<sequence length="277" mass="32045">MVSTDEINLHRLLISCEKKIKQENVDLWTGSEKIKFATYVKYLQTLIARSGLAQSRRYNERINSLAEAVSLHTMQVDVEKGIAEARATKKVLLDSLQSQEAPEPDWFLNLKEEMAREKEQDEKAARLEDEAEEEEMMEDMLSEKVPTPQVPIEKPDIRQRHGPNITREEETSNIEHVLQHHRQMHDELTTDLGRMAKQLKMNTVRFGDTLAKDDMVLRDAQEAVETNLERMQREGKRLEIHNSKSWGTSFMTMGIVLFVCIAFILVFLTIKLLPKAK</sequence>
<keyword evidence="4 11" id="KW-0812">Transmembrane</keyword>
<evidence type="ECO:0000256" key="5">
    <source>
        <dbReference type="ARBA" id="ARBA00022824"/>
    </source>
</evidence>
<reference evidence="13" key="1">
    <citation type="submission" date="2015-06" db="EMBL/GenBank/DDBJ databases">
        <title>Expansion of signal transduction pathways in fungi by whole-genome duplication.</title>
        <authorList>
            <consortium name="DOE Joint Genome Institute"/>
            <person name="Corrochano L.M."/>
            <person name="Kuo A."/>
            <person name="Marcet-Houben M."/>
            <person name="Polaino S."/>
            <person name="Salamov A."/>
            <person name="Villalobos J.M."/>
            <person name="Alvarez M.I."/>
            <person name="Avalos J."/>
            <person name="Benito E.P."/>
            <person name="Benoit I."/>
            <person name="Burger G."/>
            <person name="Camino L.P."/>
            <person name="Canovas D."/>
            <person name="Cerda-Olmedo E."/>
            <person name="Cheng J.-F."/>
            <person name="Dominguez A."/>
            <person name="Elias M."/>
            <person name="Eslava A.P."/>
            <person name="Glaser F."/>
            <person name="Grimwood J."/>
            <person name="Gutierrez G."/>
            <person name="Heitman J."/>
            <person name="Henrissat B."/>
            <person name="Iturriaga E.A."/>
            <person name="Lang B.F."/>
            <person name="Lavin J.L."/>
            <person name="Lee S."/>
            <person name="Li W."/>
            <person name="Lindquist E."/>
            <person name="Lopez-Garcia S."/>
            <person name="Luque E.M."/>
            <person name="Marcos A.T."/>
            <person name="Martin J."/>
            <person name="McCluskey K."/>
            <person name="Medina H.R."/>
            <person name="Miralles-Duran A."/>
            <person name="Miyazaki A."/>
            <person name="Munoz-Torres E."/>
            <person name="Oguiza J.A."/>
            <person name="Ohm R."/>
            <person name="Olmedo M."/>
            <person name="Orejas M."/>
            <person name="Ortiz-Castellanos L."/>
            <person name="Pisabarro A.G."/>
            <person name="Rodriguez-Romero J."/>
            <person name="Ruiz-Herrera J."/>
            <person name="Ruiz-Vazquez R."/>
            <person name="Sanz C."/>
            <person name="Schackwitz W."/>
            <person name="Schmutz J."/>
            <person name="Shahriari M."/>
            <person name="Shelest E."/>
            <person name="Silva-Franco F."/>
            <person name="Soanes D."/>
            <person name="Syed K."/>
            <person name="Tagua V.G."/>
            <person name="Talbot N.J."/>
            <person name="Thon M."/>
            <person name="De vries R.P."/>
            <person name="Wiebenga A."/>
            <person name="Yadav J.S."/>
            <person name="Braun E.L."/>
            <person name="Baker S."/>
            <person name="Garre V."/>
            <person name="Horwitz B."/>
            <person name="Torres-Martinez S."/>
            <person name="Idnurm A."/>
            <person name="Herrera-Estrella A."/>
            <person name="Gabaldon T."/>
            <person name="Grigoriev I.V."/>
        </authorList>
    </citation>
    <scope>NUCLEOTIDE SEQUENCE [LARGE SCALE GENOMIC DNA]</scope>
    <source>
        <strain evidence="13">NRRL 1555(-)</strain>
    </source>
</reference>